<dbReference type="EMBL" id="WNKT01000015">
    <property type="protein sequence ID" value="MTW21205.1"/>
    <property type="molecule type" value="Genomic_DNA"/>
</dbReference>
<reference evidence="2 3" key="1">
    <citation type="submission" date="2019-11" db="EMBL/GenBank/DDBJ databases">
        <title>Whole-genome sequence of the anaerobic purple sulfur bacterium Allochromatium palmeri DSM 15591.</title>
        <authorList>
            <person name="Kyndt J.A."/>
            <person name="Meyer T.E."/>
        </authorList>
    </citation>
    <scope>NUCLEOTIDE SEQUENCE [LARGE SCALE GENOMIC DNA]</scope>
    <source>
        <strain evidence="2 3">DSM 15591</strain>
    </source>
</reference>
<evidence type="ECO:0000256" key="1">
    <source>
        <dbReference type="PROSITE-ProRule" id="PRU00339"/>
    </source>
</evidence>
<evidence type="ECO:0000313" key="3">
    <source>
        <dbReference type="Proteomes" id="UP000434044"/>
    </source>
</evidence>
<name>A0A6N8EAM5_9GAMM</name>
<gene>
    <name evidence="2" type="ORF">GJ668_08845</name>
</gene>
<dbReference type="AlphaFoldDB" id="A0A6N8EAM5"/>
<dbReference type="RefSeq" id="WP_186342989.1">
    <property type="nucleotide sequence ID" value="NZ_WNKT01000015.1"/>
</dbReference>
<dbReference type="InterPro" id="IPR011990">
    <property type="entry name" value="TPR-like_helical_dom_sf"/>
</dbReference>
<dbReference type="SUPFAM" id="SSF48452">
    <property type="entry name" value="TPR-like"/>
    <property type="match status" value="1"/>
</dbReference>
<comment type="caution">
    <text evidence="2">The sequence shown here is derived from an EMBL/GenBank/DDBJ whole genome shotgun (WGS) entry which is preliminary data.</text>
</comment>
<dbReference type="PROSITE" id="PS50005">
    <property type="entry name" value="TPR"/>
    <property type="match status" value="1"/>
</dbReference>
<sequence length="203" mass="22875">MLAGILTIATNQSYGDGMVSTMADVVRLPKYCWGTQLIRNITNDPVPISKYVEIYGKSYMHLHHFCWGLDFEYRAMRSLNQVERNFRLSQALGNIDYVLTYNRDPHFVFLPEIYTARARILFMQQENSEAVRALQQAIALKPSYVPAVSRLSGYYKFAGDNAKAMQVLKEGLLHSPNSSLLKKRFAALSSGADAQTPTASKPD</sequence>
<dbReference type="Proteomes" id="UP000434044">
    <property type="component" value="Unassembled WGS sequence"/>
</dbReference>
<feature type="repeat" description="TPR" evidence="1">
    <location>
        <begin position="111"/>
        <end position="144"/>
    </location>
</feature>
<keyword evidence="1" id="KW-0802">TPR repeat</keyword>
<evidence type="ECO:0000313" key="2">
    <source>
        <dbReference type="EMBL" id="MTW21205.1"/>
    </source>
</evidence>
<proteinExistence type="predicted"/>
<dbReference type="InterPro" id="IPR019734">
    <property type="entry name" value="TPR_rpt"/>
</dbReference>
<accession>A0A6N8EAM5</accession>
<keyword evidence="3" id="KW-1185">Reference proteome</keyword>
<dbReference type="SMART" id="SM00028">
    <property type="entry name" value="TPR"/>
    <property type="match status" value="1"/>
</dbReference>
<dbReference type="Pfam" id="PF14559">
    <property type="entry name" value="TPR_19"/>
    <property type="match status" value="1"/>
</dbReference>
<protein>
    <submittedName>
        <fullName evidence="2">Uncharacterized protein</fullName>
    </submittedName>
</protein>
<organism evidence="2 3">
    <name type="scientific">Allochromatium palmeri</name>
    <dbReference type="NCBI Taxonomy" id="231048"/>
    <lineage>
        <taxon>Bacteria</taxon>
        <taxon>Pseudomonadati</taxon>
        <taxon>Pseudomonadota</taxon>
        <taxon>Gammaproteobacteria</taxon>
        <taxon>Chromatiales</taxon>
        <taxon>Chromatiaceae</taxon>
        <taxon>Allochromatium</taxon>
    </lineage>
</organism>
<dbReference type="Gene3D" id="1.25.40.10">
    <property type="entry name" value="Tetratricopeptide repeat domain"/>
    <property type="match status" value="1"/>
</dbReference>